<protein>
    <submittedName>
        <fullName evidence="2">Uncharacterized protein</fullName>
    </submittedName>
</protein>
<feature type="region of interest" description="Disordered" evidence="1">
    <location>
        <begin position="19"/>
        <end position="39"/>
    </location>
</feature>
<feature type="compositionally biased region" description="Basic residues" evidence="1">
    <location>
        <begin position="161"/>
        <end position="173"/>
    </location>
</feature>
<evidence type="ECO:0000313" key="3">
    <source>
        <dbReference type="Proteomes" id="UP000554482"/>
    </source>
</evidence>
<keyword evidence="3" id="KW-1185">Reference proteome</keyword>
<dbReference type="AlphaFoldDB" id="A0A7J6X8T1"/>
<evidence type="ECO:0000313" key="2">
    <source>
        <dbReference type="EMBL" id="KAF5206134.1"/>
    </source>
</evidence>
<evidence type="ECO:0000256" key="1">
    <source>
        <dbReference type="SAM" id="MobiDB-lite"/>
    </source>
</evidence>
<name>A0A7J6X8T1_THATH</name>
<sequence>MKECGYGFPVVVRCAPMKEQESEQSQKNNNPIEGGVHHTIGGSTVRIDAASHESSVQVSDGLPGFGHVAGPVIEIQAQVPTDLIPKASNVLSPNRFEPIELVHQYERQFRTTNGQRRPRYRGRPLHPDNHRARLRNASQIVWANRHQWMPNAGKILGRSLSRGRGRSTQRNKGRSTTTNLEEKHVSSIQGDDEQPGTPIYETGVVREGGAELDLNEKVGGNEIMGQNITTVEIENGELRKQMAE</sequence>
<proteinExistence type="predicted"/>
<feature type="region of interest" description="Disordered" evidence="1">
    <location>
        <begin position="156"/>
        <end position="197"/>
    </location>
</feature>
<organism evidence="2 3">
    <name type="scientific">Thalictrum thalictroides</name>
    <name type="common">Rue-anemone</name>
    <name type="synonym">Anemone thalictroides</name>
    <dbReference type="NCBI Taxonomy" id="46969"/>
    <lineage>
        <taxon>Eukaryota</taxon>
        <taxon>Viridiplantae</taxon>
        <taxon>Streptophyta</taxon>
        <taxon>Embryophyta</taxon>
        <taxon>Tracheophyta</taxon>
        <taxon>Spermatophyta</taxon>
        <taxon>Magnoliopsida</taxon>
        <taxon>Ranunculales</taxon>
        <taxon>Ranunculaceae</taxon>
        <taxon>Thalictroideae</taxon>
        <taxon>Thalictrum</taxon>
    </lineage>
</organism>
<dbReference type="Proteomes" id="UP000554482">
    <property type="component" value="Unassembled WGS sequence"/>
</dbReference>
<reference evidence="2 3" key="1">
    <citation type="submission" date="2020-06" db="EMBL/GenBank/DDBJ databases">
        <title>Transcriptomic and genomic resources for Thalictrum thalictroides and T. hernandezii: Facilitating candidate gene discovery in an emerging model plant lineage.</title>
        <authorList>
            <person name="Arias T."/>
            <person name="Riano-Pachon D.M."/>
            <person name="Di Stilio V.S."/>
        </authorList>
    </citation>
    <scope>NUCLEOTIDE SEQUENCE [LARGE SCALE GENOMIC DNA]</scope>
    <source>
        <strain evidence="3">cv. WT478/WT964</strain>
        <tissue evidence="2">Leaves</tissue>
    </source>
</reference>
<comment type="caution">
    <text evidence="2">The sequence shown here is derived from an EMBL/GenBank/DDBJ whole genome shotgun (WGS) entry which is preliminary data.</text>
</comment>
<accession>A0A7J6X8T1</accession>
<feature type="non-terminal residue" evidence="2">
    <location>
        <position position="1"/>
    </location>
</feature>
<gene>
    <name evidence="2" type="ORF">FRX31_004279</name>
</gene>
<dbReference type="EMBL" id="JABWDY010003164">
    <property type="protein sequence ID" value="KAF5206134.1"/>
    <property type="molecule type" value="Genomic_DNA"/>
</dbReference>